<evidence type="ECO:0000256" key="2">
    <source>
        <dbReference type="SAM" id="SignalP"/>
    </source>
</evidence>
<reference evidence="3 4" key="1">
    <citation type="submission" date="2024-01" db="EMBL/GenBank/DDBJ databases">
        <authorList>
            <person name="Waweru B."/>
        </authorList>
    </citation>
    <scope>NUCLEOTIDE SEQUENCE [LARGE SCALE GENOMIC DNA]</scope>
</reference>
<proteinExistence type="predicted"/>
<name>A0AAV1QWM7_9ROSI</name>
<feature type="compositionally biased region" description="Basic and acidic residues" evidence="1">
    <location>
        <begin position="84"/>
        <end position="93"/>
    </location>
</feature>
<gene>
    <name evidence="3" type="ORF">DCAF_LOCUS3778</name>
</gene>
<comment type="caution">
    <text evidence="3">The sequence shown here is derived from an EMBL/GenBank/DDBJ whole genome shotgun (WGS) entry which is preliminary data.</text>
</comment>
<feature type="chain" id="PRO_5043337331" description="CLAVATA3/ESR (CLE)-related protein 45" evidence="2">
    <location>
        <begin position="28"/>
        <end position="93"/>
    </location>
</feature>
<dbReference type="Proteomes" id="UP001314170">
    <property type="component" value="Unassembled WGS sequence"/>
</dbReference>
<evidence type="ECO:0000313" key="3">
    <source>
        <dbReference type="EMBL" id="CAK7326083.1"/>
    </source>
</evidence>
<evidence type="ECO:0000256" key="1">
    <source>
        <dbReference type="SAM" id="MobiDB-lite"/>
    </source>
</evidence>
<organism evidence="3 4">
    <name type="scientific">Dovyalis caffra</name>
    <dbReference type="NCBI Taxonomy" id="77055"/>
    <lineage>
        <taxon>Eukaryota</taxon>
        <taxon>Viridiplantae</taxon>
        <taxon>Streptophyta</taxon>
        <taxon>Embryophyta</taxon>
        <taxon>Tracheophyta</taxon>
        <taxon>Spermatophyta</taxon>
        <taxon>Magnoliopsida</taxon>
        <taxon>eudicotyledons</taxon>
        <taxon>Gunneridae</taxon>
        <taxon>Pentapetalae</taxon>
        <taxon>rosids</taxon>
        <taxon>fabids</taxon>
        <taxon>Malpighiales</taxon>
        <taxon>Salicaceae</taxon>
        <taxon>Flacourtieae</taxon>
        <taxon>Dovyalis</taxon>
    </lineage>
</organism>
<keyword evidence="4" id="KW-1185">Reference proteome</keyword>
<keyword evidence="2" id="KW-0732">Signal</keyword>
<sequence length="93" mass="10426">MAFSAHRVLILLICIGFIAVQPDKVYGLSSVELVFRHNQKAQGTVPHSQRILKDVSMQGMNTKKSAHANKTFDPSQSSKRRVRRGSDPIHNRS</sequence>
<evidence type="ECO:0008006" key="5">
    <source>
        <dbReference type="Google" id="ProtNLM"/>
    </source>
</evidence>
<protein>
    <recommendedName>
        <fullName evidence="5">CLAVATA3/ESR (CLE)-related protein 45</fullName>
    </recommendedName>
</protein>
<dbReference type="EMBL" id="CAWUPB010000851">
    <property type="protein sequence ID" value="CAK7326083.1"/>
    <property type="molecule type" value="Genomic_DNA"/>
</dbReference>
<dbReference type="PANTHER" id="PTHR36726:SF4">
    <property type="entry name" value="CLAVATA3_ESR (CLE)-RELATED PROTEIN 45"/>
    <property type="match status" value="1"/>
</dbReference>
<accession>A0AAV1QWM7</accession>
<dbReference type="AlphaFoldDB" id="A0AAV1QWM7"/>
<feature type="signal peptide" evidence="2">
    <location>
        <begin position="1"/>
        <end position="27"/>
    </location>
</feature>
<evidence type="ECO:0000313" key="4">
    <source>
        <dbReference type="Proteomes" id="UP001314170"/>
    </source>
</evidence>
<feature type="region of interest" description="Disordered" evidence="1">
    <location>
        <begin position="58"/>
        <end position="93"/>
    </location>
</feature>
<dbReference type="InterPro" id="IPR038821">
    <property type="entry name" value="CLE45-like"/>
</dbReference>
<dbReference type="PANTHER" id="PTHR36726">
    <property type="entry name" value="CLAVATA3/ESR (CLE)-RELATED PROTEIN 45"/>
    <property type="match status" value="1"/>
</dbReference>